<evidence type="ECO:0000313" key="1">
    <source>
        <dbReference type="EMBL" id="MCF1714732.1"/>
    </source>
</evidence>
<protein>
    <submittedName>
        <fullName evidence="1">Uncharacterized protein</fullName>
    </submittedName>
</protein>
<dbReference type="EMBL" id="JAKEVY010000002">
    <property type="protein sequence ID" value="MCF1714732.1"/>
    <property type="molecule type" value="Genomic_DNA"/>
</dbReference>
<reference evidence="1 2" key="1">
    <citation type="submission" date="2022-01" db="EMBL/GenBank/DDBJ databases">
        <title>Flavihumibacter sp. nov., isolated from sediment of a river.</title>
        <authorList>
            <person name="Liu H."/>
        </authorList>
    </citation>
    <scope>NUCLEOTIDE SEQUENCE [LARGE SCALE GENOMIC DNA]</scope>
    <source>
        <strain evidence="1 2">RY-1</strain>
    </source>
</reference>
<keyword evidence="2" id="KW-1185">Reference proteome</keyword>
<dbReference type="Proteomes" id="UP001200145">
    <property type="component" value="Unassembled WGS sequence"/>
</dbReference>
<sequence length="63" mass="6679">MKALLLKFTFVFALVIFSGSLVISGANAGIICKQKSSVCSKDEQTEEEVLPVELSGGLSLAFL</sequence>
<comment type="caution">
    <text evidence="1">The sequence shown here is derived from an EMBL/GenBank/DDBJ whole genome shotgun (WGS) entry which is preliminary data.</text>
</comment>
<gene>
    <name evidence="1" type="ORF">L0U88_08850</name>
</gene>
<accession>A0ABS9BGB0</accession>
<dbReference type="RefSeq" id="WP_234865685.1">
    <property type="nucleotide sequence ID" value="NZ_JAKEVY010000002.1"/>
</dbReference>
<name>A0ABS9BGB0_9BACT</name>
<evidence type="ECO:0000313" key="2">
    <source>
        <dbReference type="Proteomes" id="UP001200145"/>
    </source>
</evidence>
<proteinExistence type="predicted"/>
<organism evidence="1 2">
    <name type="scientific">Flavihumibacter fluminis</name>
    <dbReference type="NCBI Taxonomy" id="2909236"/>
    <lineage>
        <taxon>Bacteria</taxon>
        <taxon>Pseudomonadati</taxon>
        <taxon>Bacteroidota</taxon>
        <taxon>Chitinophagia</taxon>
        <taxon>Chitinophagales</taxon>
        <taxon>Chitinophagaceae</taxon>
        <taxon>Flavihumibacter</taxon>
    </lineage>
</organism>